<gene>
    <name evidence="1" type="ORF">PBR20603_02308</name>
</gene>
<proteinExistence type="predicted"/>
<accession>A0A5E5BR98</accession>
<protein>
    <submittedName>
        <fullName evidence="1">Uncharacterized protein</fullName>
    </submittedName>
</protein>
<dbReference type="EMBL" id="CABPST010000004">
    <property type="protein sequence ID" value="VVE88359.1"/>
    <property type="molecule type" value="Genomic_DNA"/>
</dbReference>
<evidence type="ECO:0000313" key="1">
    <source>
        <dbReference type="EMBL" id="VVE88359.1"/>
    </source>
</evidence>
<dbReference type="Proteomes" id="UP000382040">
    <property type="component" value="Unassembled WGS sequence"/>
</dbReference>
<dbReference type="AlphaFoldDB" id="A0A5E5BR98"/>
<keyword evidence="2" id="KW-1185">Reference proteome</keyword>
<evidence type="ECO:0000313" key="2">
    <source>
        <dbReference type="Proteomes" id="UP000382040"/>
    </source>
</evidence>
<name>A0A5E5BR98_9BURK</name>
<reference evidence="1 2" key="1">
    <citation type="submission" date="2019-08" db="EMBL/GenBank/DDBJ databases">
        <authorList>
            <person name="Peeters C."/>
        </authorList>
    </citation>
    <scope>NUCLEOTIDE SEQUENCE [LARGE SCALE GENOMIC DNA]</scope>
    <source>
        <strain evidence="1 2">LMG 20603</strain>
    </source>
</reference>
<organism evidence="1 2">
    <name type="scientific">Pandoraea bronchicola</name>
    <dbReference type="NCBI Taxonomy" id="2508287"/>
    <lineage>
        <taxon>Bacteria</taxon>
        <taxon>Pseudomonadati</taxon>
        <taxon>Pseudomonadota</taxon>
        <taxon>Betaproteobacteria</taxon>
        <taxon>Burkholderiales</taxon>
        <taxon>Burkholderiaceae</taxon>
        <taxon>Pandoraea</taxon>
    </lineage>
</organism>
<sequence>MLVFCSPAFAEETTLCHSFEEIYFSCHINNNIISLCASGNLSPERGYVQYRYGKIENIEFQHPKNPAPPPKKRIEISEITIGHIDFTNIKFRSDSYAYEIYQGFPSGLYVKHDGKLIFNHQCDVGIYQQLNQRIFRGLETVAPDSNIDD</sequence>